<dbReference type="GO" id="GO:0005634">
    <property type="term" value="C:nucleus"/>
    <property type="evidence" value="ECO:0007669"/>
    <property type="project" value="UniProtKB-SubCell"/>
</dbReference>
<dbReference type="CDD" id="cd00067">
    <property type="entry name" value="GAL4"/>
    <property type="match status" value="1"/>
</dbReference>
<accession>A0A1Y2FXN0</accession>
<keyword evidence="4" id="KW-0804">Transcription</keyword>
<feature type="domain" description="Zn(2)-C6 fungal-type" evidence="7">
    <location>
        <begin position="29"/>
        <end position="60"/>
    </location>
</feature>
<evidence type="ECO:0000256" key="2">
    <source>
        <dbReference type="ARBA" id="ARBA00023015"/>
    </source>
</evidence>
<keyword evidence="5" id="KW-0539">Nucleus</keyword>
<feature type="region of interest" description="Disordered" evidence="6">
    <location>
        <begin position="670"/>
        <end position="700"/>
    </location>
</feature>
<keyword evidence="9" id="KW-1185">Reference proteome</keyword>
<comment type="caution">
    <text evidence="8">The sequence shown here is derived from an EMBL/GenBank/DDBJ whole genome shotgun (WGS) entry which is preliminary data.</text>
</comment>
<dbReference type="STRING" id="106004.A0A1Y2FXN0"/>
<dbReference type="GO" id="GO:0000976">
    <property type="term" value="F:transcription cis-regulatory region binding"/>
    <property type="evidence" value="ECO:0007669"/>
    <property type="project" value="TreeGrafter"/>
</dbReference>
<evidence type="ECO:0000256" key="4">
    <source>
        <dbReference type="ARBA" id="ARBA00023163"/>
    </source>
</evidence>
<evidence type="ECO:0000313" key="9">
    <source>
        <dbReference type="Proteomes" id="UP000193467"/>
    </source>
</evidence>
<dbReference type="InterPro" id="IPR051089">
    <property type="entry name" value="prtT"/>
</dbReference>
<evidence type="ECO:0000313" key="8">
    <source>
        <dbReference type="EMBL" id="ORY88776.1"/>
    </source>
</evidence>
<evidence type="ECO:0000256" key="6">
    <source>
        <dbReference type="SAM" id="MobiDB-lite"/>
    </source>
</evidence>
<dbReference type="Proteomes" id="UP000193467">
    <property type="component" value="Unassembled WGS sequence"/>
</dbReference>
<dbReference type="InParanoid" id="A0A1Y2FXN0"/>
<dbReference type="InterPro" id="IPR001138">
    <property type="entry name" value="Zn2Cys6_DnaBD"/>
</dbReference>
<feature type="compositionally biased region" description="Polar residues" evidence="6">
    <location>
        <begin position="129"/>
        <end position="156"/>
    </location>
</feature>
<protein>
    <recommendedName>
        <fullName evidence="7">Zn(2)-C6 fungal-type domain-containing protein</fullName>
    </recommendedName>
</protein>
<sequence>MADGSSTRHTPTDAKPPGKVARLARSRAACEACHKVKQRCDGPSVCPCHRCKTWGIECVFPSSAGRAASASTLKKGKGAATTSTPVPAAAPSPTPSVQAGPDVAEQLRVMTERLQSIEATLARAQVTFPQTSPANASHSHSGNTVSGESPMTNASQLHEHKPGNSNPLETAGEAMAVEGLVDLSGPGRGVETWDAIRPDVLGRSLMTLEECDSEFDIYFRRLQPWTTLLSSTLDRHPLVVRERSPLLFHAILLTTIYYRPRTSENQTLYRNVSSIVDSILAPQILCPQPDQLSPDFIRALQLLLIYKPVQISMFNARGVSDPSAIEHASKMNVRASWLLRLLISRVTAFIGLPSITTAFARAFANQHLSPIPDQIIAEQRMYFACVFHESHGALQSGKPANFIPHEALKTTRLFAALKQQPCDVRLAASVELAATAATVLSRRQEGDLIEVEDLKHFDEEMDAWSEYWTPILAAESDDELAWTASFPYAAFIRVVVNGFSFSRWKAQKKAMLAQAMQPVMLSEGERGSILKAVQAAEGILLAVSVEGKTSNKEKGIVPSWQGVRQMLTLDREMANSLRWATDSLACVCFSYPLIFLAKIANEGLLGPNLTLIPSSTAAVPLSPLAPNDKLCRLLQLGADFLDAVAPNPHHPAVKQAAFLRRIREAGIGGRRSVMSAPGSPREGVRPQPPLTGPPLGGTNGFSVAPPPLHAQANGHTQGSMASYPDFSLATSYDPSPLHSPPQINQVDDPFSALLSGVSPSMFDASGAGGGGVGGFFGMDGGFGGAVRWEDMETDMGLGLGGGGGAGSRGFFGDF</sequence>
<evidence type="ECO:0000256" key="1">
    <source>
        <dbReference type="ARBA" id="ARBA00004123"/>
    </source>
</evidence>
<dbReference type="GO" id="GO:0008270">
    <property type="term" value="F:zinc ion binding"/>
    <property type="evidence" value="ECO:0007669"/>
    <property type="project" value="InterPro"/>
</dbReference>
<proteinExistence type="predicted"/>
<keyword evidence="3" id="KW-0238">DNA-binding</keyword>
<evidence type="ECO:0000256" key="5">
    <source>
        <dbReference type="ARBA" id="ARBA00023242"/>
    </source>
</evidence>
<evidence type="ECO:0000256" key="3">
    <source>
        <dbReference type="ARBA" id="ARBA00023125"/>
    </source>
</evidence>
<organism evidence="8 9">
    <name type="scientific">Leucosporidium creatinivorum</name>
    <dbReference type="NCBI Taxonomy" id="106004"/>
    <lineage>
        <taxon>Eukaryota</taxon>
        <taxon>Fungi</taxon>
        <taxon>Dikarya</taxon>
        <taxon>Basidiomycota</taxon>
        <taxon>Pucciniomycotina</taxon>
        <taxon>Microbotryomycetes</taxon>
        <taxon>Leucosporidiales</taxon>
        <taxon>Leucosporidium</taxon>
    </lineage>
</organism>
<dbReference type="PROSITE" id="PS00463">
    <property type="entry name" value="ZN2_CY6_FUNGAL_1"/>
    <property type="match status" value="1"/>
</dbReference>
<name>A0A1Y2FXN0_9BASI</name>
<reference evidence="8 9" key="1">
    <citation type="submission" date="2016-07" db="EMBL/GenBank/DDBJ databases">
        <title>Pervasive Adenine N6-methylation of Active Genes in Fungi.</title>
        <authorList>
            <consortium name="DOE Joint Genome Institute"/>
            <person name="Mondo S.J."/>
            <person name="Dannebaum R.O."/>
            <person name="Kuo R.C."/>
            <person name="Labutti K."/>
            <person name="Haridas S."/>
            <person name="Kuo A."/>
            <person name="Salamov A."/>
            <person name="Ahrendt S.R."/>
            <person name="Lipzen A."/>
            <person name="Sullivan W."/>
            <person name="Andreopoulos W.B."/>
            <person name="Clum A."/>
            <person name="Lindquist E."/>
            <person name="Daum C."/>
            <person name="Ramamoorthy G.K."/>
            <person name="Gryganskyi A."/>
            <person name="Culley D."/>
            <person name="Magnuson J.K."/>
            <person name="James T.Y."/>
            <person name="O'Malley M.A."/>
            <person name="Stajich J.E."/>
            <person name="Spatafora J.W."/>
            <person name="Visel A."/>
            <person name="Grigoriev I.V."/>
        </authorList>
    </citation>
    <scope>NUCLEOTIDE SEQUENCE [LARGE SCALE GENOMIC DNA]</scope>
    <source>
        <strain evidence="8 9">62-1032</strain>
    </source>
</reference>
<dbReference type="InterPro" id="IPR036864">
    <property type="entry name" value="Zn2-C6_fun-type_DNA-bd_sf"/>
</dbReference>
<dbReference type="AlphaFoldDB" id="A0A1Y2FXN0"/>
<feature type="region of interest" description="Disordered" evidence="6">
    <location>
        <begin position="76"/>
        <end position="100"/>
    </location>
</feature>
<gene>
    <name evidence="8" type="ORF">BCR35DRAFT_301104</name>
</gene>
<dbReference type="PANTHER" id="PTHR31845:SF17">
    <property type="entry name" value="ZN(II)2CYS6 TRANSCRIPTION FACTOR (EUROFUNG)"/>
    <property type="match status" value="1"/>
</dbReference>
<dbReference type="SMART" id="SM00066">
    <property type="entry name" value="GAL4"/>
    <property type="match status" value="1"/>
</dbReference>
<dbReference type="Pfam" id="PF00172">
    <property type="entry name" value="Zn_clus"/>
    <property type="match status" value="1"/>
</dbReference>
<dbReference type="EMBL" id="MCGR01000008">
    <property type="protein sequence ID" value="ORY88776.1"/>
    <property type="molecule type" value="Genomic_DNA"/>
</dbReference>
<evidence type="ECO:0000259" key="7">
    <source>
        <dbReference type="PROSITE" id="PS50048"/>
    </source>
</evidence>
<feature type="region of interest" description="Disordered" evidence="6">
    <location>
        <begin position="129"/>
        <end position="169"/>
    </location>
</feature>
<dbReference type="OrthoDB" id="4454541at2759"/>
<keyword evidence="2" id="KW-0805">Transcription regulation</keyword>
<dbReference type="PANTHER" id="PTHR31845">
    <property type="entry name" value="FINGER DOMAIN PROTEIN, PUTATIVE-RELATED"/>
    <property type="match status" value="1"/>
</dbReference>
<dbReference type="Gene3D" id="4.10.240.10">
    <property type="entry name" value="Zn(2)-C6 fungal-type DNA-binding domain"/>
    <property type="match status" value="1"/>
</dbReference>
<comment type="subcellular location">
    <subcellularLocation>
        <location evidence="1">Nucleus</location>
    </subcellularLocation>
</comment>
<feature type="region of interest" description="Disordered" evidence="6">
    <location>
        <begin position="1"/>
        <end position="20"/>
    </location>
</feature>
<dbReference type="SUPFAM" id="SSF57701">
    <property type="entry name" value="Zn2/Cys6 DNA-binding domain"/>
    <property type="match status" value="1"/>
</dbReference>
<dbReference type="GO" id="GO:0000981">
    <property type="term" value="F:DNA-binding transcription factor activity, RNA polymerase II-specific"/>
    <property type="evidence" value="ECO:0007669"/>
    <property type="project" value="InterPro"/>
</dbReference>
<dbReference type="PROSITE" id="PS50048">
    <property type="entry name" value="ZN2_CY6_FUNGAL_2"/>
    <property type="match status" value="1"/>
</dbReference>